<protein>
    <recommendedName>
        <fullName evidence="4">Lipoprotein</fullName>
    </recommendedName>
</protein>
<keyword evidence="3" id="KW-1185">Reference proteome</keyword>
<evidence type="ECO:0000256" key="1">
    <source>
        <dbReference type="SAM" id="Coils"/>
    </source>
</evidence>
<dbReference type="SUPFAM" id="SSF58113">
    <property type="entry name" value="Apolipoprotein A-I"/>
    <property type="match status" value="1"/>
</dbReference>
<name>A0ABT3IWA8_9BACT</name>
<feature type="coiled-coil region" evidence="1">
    <location>
        <begin position="55"/>
        <end position="108"/>
    </location>
</feature>
<sequence>MKRIMLLISIAAFVACNENNQQQEKKEEIKDGLEKVGGDIKATANSAGDYLNEQKKQAEEAINERIRDIDQTSAELKKEGTEKSEAARKKLEVLKADMKKKMEDVKNSSAATWDSTREAADQLMKKSDKEWTNFKQDFKDLFKKD</sequence>
<evidence type="ECO:0000313" key="2">
    <source>
        <dbReference type="EMBL" id="MCW3487989.1"/>
    </source>
</evidence>
<dbReference type="Gene3D" id="1.20.120.20">
    <property type="entry name" value="Apolipoprotein"/>
    <property type="match status" value="1"/>
</dbReference>
<dbReference type="RefSeq" id="WP_264734795.1">
    <property type="nucleotide sequence ID" value="NZ_JAPDNR010000001.1"/>
</dbReference>
<dbReference type="Proteomes" id="UP001207742">
    <property type="component" value="Unassembled WGS sequence"/>
</dbReference>
<evidence type="ECO:0008006" key="4">
    <source>
        <dbReference type="Google" id="ProtNLM"/>
    </source>
</evidence>
<comment type="caution">
    <text evidence="2">The sequence shown here is derived from an EMBL/GenBank/DDBJ whole genome shotgun (WGS) entry which is preliminary data.</text>
</comment>
<gene>
    <name evidence="2" type="ORF">OL497_29120</name>
</gene>
<accession>A0ABT3IWA8</accession>
<reference evidence="2 3" key="1">
    <citation type="submission" date="2022-10" db="EMBL/GenBank/DDBJ databases">
        <title>Chitinophaga nivalis PC15 sp. nov., isolated from Pyeongchang county, South Korea.</title>
        <authorList>
            <person name="Trinh H.N."/>
        </authorList>
    </citation>
    <scope>NUCLEOTIDE SEQUENCE [LARGE SCALE GENOMIC DNA]</scope>
    <source>
        <strain evidence="2 3">PC14</strain>
    </source>
</reference>
<dbReference type="PROSITE" id="PS51257">
    <property type="entry name" value="PROKAR_LIPOPROTEIN"/>
    <property type="match status" value="1"/>
</dbReference>
<dbReference type="EMBL" id="JAPDNS010000002">
    <property type="protein sequence ID" value="MCW3487989.1"/>
    <property type="molecule type" value="Genomic_DNA"/>
</dbReference>
<keyword evidence="1" id="KW-0175">Coiled coil</keyword>
<proteinExistence type="predicted"/>
<evidence type="ECO:0000313" key="3">
    <source>
        <dbReference type="Proteomes" id="UP001207742"/>
    </source>
</evidence>
<organism evidence="2 3">
    <name type="scientific">Chitinophaga nivalis</name>
    <dbReference type="NCBI Taxonomy" id="2991709"/>
    <lineage>
        <taxon>Bacteria</taxon>
        <taxon>Pseudomonadati</taxon>
        <taxon>Bacteroidota</taxon>
        <taxon>Chitinophagia</taxon>
        <taxon>Chitinophagales</taxon>
        <taxon>Chitinophagaceae</taxon>
        <taxon>Chitinophaga</taxon>
    </lineage>
</organism>